<dbReference type="FunFam" id="2.40.33.10:FF:000023">
    <property type="entry name" value="Pyruvate kinase PKM"/>
    <property type="match status" value="1"/>
</dbReference>
<dbReference type="NCBIfam" id="NF004978">
    <property type="entry name" value="PRK06354.1"/>
    <property type="match status" value="1"/>
</dbReference>
<comment type="catalytic activity">
    <reaction evidence="15">
        <text>pyruvate + ATP = phosphoenolpyruvate + ADP + H(+)</text>
        <dbReference type="Rhea" id="RHEA:18157"/>
        <dbReference type="ChEBI" id="CHEBI:15361"/>
        <dbReference type="ChEBI" id="CHEBI:15378"/>
        <dbReference type="ChEBI" id="CHEBI:30616"/>
        <dbReference type="ChEBI" id="CHEBI:58702"/>
        <dbReference type="ChEBI" id="CHEBI:456216"/>
        <dbReference type="EC" id="2.7.1.40"/>
    </reaction>
</comment>
<proteinExistence type="inferred from homology"/>
<evidence type="ECO:0000256" key="10">
    <source>
        <dbReference type="ARBA" id="ARBA00022840"/>
    </source>
</evidence>
<dbReference type="InterPro" id="IPR015795">
    <property type="entry name" value="Pyrv_Knase_C"/>
</dbReference>
<dbReference type="PANTHER" id="PTHR11817">
    <property type="entry name" value="PYRUVATE KINASE"/>
    <property type="match status" value="1"/>
</dbReference>
<dbReference type="NCBIfam" id="NF004491">
    <property type="entry name" value="PRK05826.1"/>
    <property type="match status" value="1"/>
</dbReference>
<dbReference type="GO" id="GO:0030955">
    <property type="term" value="F:potassium ion binding"/>
    <property type="evidence" value="ECO:0007669"/>
    <property type="project" value="InterPro"/>
</dbReference>
<gene>
    <name evidence="18" type="ORF">CYNAS_LOCUS4742</name>
</gene>
<evidence type="ECO:0000259" key="17">
    <source>
        <dbReference type="Pfam" id="PF02887"/>
    </source>
</evidence>
<dbReference type="Pfam" id="PF00224">
    <property type="entry name" value="PK"/>
    <property type="match status" value="1"/>
</dbReference>
<comment type="pathway">
    <text evidence="3 15">Carbohydrate degradation; glycolysis; pyruvate from D-glyceraldehyde 3-phosphate: step 5/5.</text>
</comment>
<evidence type="ECO:0000256" key="13">
    <source>
        <dbReference type="ARBA" id="ARBA00023152"/>
    </source>
</evidence>
<sequence length="572" mass="62994">MSEMEQKLAEVLHFKGNENDEGADRVPEVKDVVVPKVTRRPTLTRRMTIEEEHQGEYFVQEQKIEDVATTQLEHLCRLDIREPPHVVRKTGIICTIGPACRSVEMLQQMINNGMNIARMNFSHGSHEYHAETIANVREAAESFSEIRQIGIALDTKGPEIRTGLLAGGASAEVELKKGASIRLTTDPKFKESGTAINLFVDYKNIPKVVQVGSHVYVDDGLISLIVDEILDDAIVCTVENGGMLGSRKGVNLPGTIVDLPAVSDKDIQDLKFGVEQNVDMIFASFIRNAEGVRTIRKVLGEKGKHIKIISKIENQEGVDKADEIIAESDGVMVARGDLGIEIPAEKVFLAQKMLIAKCNRAGKPVICATQMLESMVKKPRPTRAEGSDVANAVLDGADCVMLSGETAKGDYPVEALKIMHYICKEAEAALYHRKFFEELLVNTPRPTDMTQTIAIAATSAAVSCHASAILLITTTGRSALCCSRYKSPVPILTICRNASVCRQLHLYRGIFPVHYDKPRCDDWPTDIDNRINHGIEVGKDRGFIHRGDFLVVITGWRQGAGFTNTLRIITAS</sequence>
<evidence type="ECO:0000313" key="18">
    <source>
        <dbReference type="EMBL" id="CAJ0592759.1"/>
    </source>
</evidence>
<evidence type="ECO:0000256" key="9">
    <source>
        <dbReference type="ARBA" id="ARBA00022777"/>
    </source>
</evidence>
<keyword evidence="12" id="KW-0630">Potassium</keyword>
<protein>
    <recommendedName>
        <fullName evidence="5 15">Pyruvate kinase</fullName>
        <ecNumber evidence="5 15">2.7.1.40</ecNumber>
    </recommendedName>
</protein>
<comment type="similarity">
    <text evidence="4 15">Belongs to the pyruvate kinase family.</text>
</comment>
<evidence type="ECO:0000256" key="3">
    <source>
        <dbReference type="ARBA" id="ARBA00004997"/>
    </source>
</evidence>
<keyword evidence="9 15" id="KW-0418">Kinase</keyword>
<dbReference type="EMBL" id="CATQJL010000112">
    <property type="protein sequence ID" value="CAJ0592759.1"/>
    <property type="molecule type" value="Genomic_DNA"/>
</dbReference>
<dbReference type="InterPro" id="IPR018209">
    <property type="entry name" value="Pyrv_Knase_AS"/>
</dbReference>
<evidence type="ECO:0000313" key="19">
    <source>
        <dbReference type="Proteomes" id="UP001176961"/>
    </source>
</evidence>
<dbReference type="Proteomes" id="UP001176961">
    <property type="component" value="Unassembled WGS sequence"/>
</dbReference>
<evidence type="ECO:0000256" key="7">
    <source>
        <dbReference type="ARBA" id="ARBA00022723"/>
    </source>
</evidence>
<comment type="cofactor">
    <cofactor evidence="2">
        <name>K(+)</name>
        <dbReference type="ChEBI" id="CHEBI:29103"/>
    </cofactor>
</comment>
<keyword evidence="10" id="KW-0067">ATP-binding</keyword>
<feature type="domain" description="Pyruvate kinase barrel" evidence="16">
    <location>
        <begin position="88"/>
        <end position="415"/>
    </location>
</feature>
<dbReference type="Gene3D" id="3.20.20.60">
    <property type="entry name" value="Phosphoenolpyruvate-binding domains"/>
    <property type="match status" value="1"/>
</dbReference>
<evidence type="ECO:0000256" key="8">
    <source>
        <dbReference type="ARBA" id="ARBA00022741"/>
    </source>
</evidence>
<evidence type="ECO:0000256" key="12">
    <source>
        <dbReference type="ARBA" id="ARBA00022958"/>
    </source>
</evidence>
<evidence type="ECO:0000256" key="5">
    <source>
        <dbReference type="ARBA" id="ARBA00012142"/>
    </source>
</evidence>
<dbReference type="PRINTS" id="PR01050">
    <property type="entry name" value="PYRUVTKNASE"/>
</dbReference>
<comment type="cofactor">
    <cofactor evidence="1">
        <name>Mg(2+)</name>
        <dbReference type="ChEBI" id="CHEBI:18420"/>
    </cofactor>
</comment>
<evidence type="ECO:0000256" key="15">
    <source>
        <dbReference type="RuleBase" id="RU000504"/>
    </source>
</evidence>
<keyword evidence="7" id="KW-0479">Metal-binding</keyword>
<feature type="domain" description="Pyruvate kinase C-terminal" evidence="17">
    <location>
        <begin position="452"/>
        <end position="569"/>
    </location>
</feature>
<dbReference type="InterPro" id="IPR040442">
    <property type="entry name" value="Pyrv_kinase-like_dom_sf"/>
</dbReference>
<evidence type="ECO:0000256" key="14">
    <source>
        <dbReference type="ARBA" id="ARBA00023317"/>
    </source>
</evidence>
<dbReference type="Gene3D" id="3.40.1380.20">
    <property type="entry name" value="Pyruvate kinase, C-terminal domain"/>
    <property type="match status" value="1"/>
</dbReference>
<dbReference type="Gene3D" id="2.40.33.10">
    <property type="entry name" value="PK beta-barrel domain-like"/>
    <property type="match status" value="1"/>
</dbReference>
<dbReference type="SUPFAM" id="SSF50800">
    <property type="entry name" value="PK beta-barrel domain-like"/>
    <property type="match status" value="1"/>
</dbReference>
<keyword evidence="19" id="KW-1185">Reference proteome</keyword>
<evidence type="ECO:0000256" key="2">
    <source>
        <dbReference type="ARBA" id="ARBA00001958"/>
    </source>
</evidence>
<dbReference type="InterPro" id="IPR015793">
    <property type="entry name" value="Pyrv_Knase_brl"/>
</dbReference>
<dbReference type="GO" id="GO:0016301">
    <property type="term" value="F:kinase activity"/>
    <property type="evidence" value="ECO:0007669"/>
    <property type="project" value="UniProtKB-KW"/>
</dbReference>
<dbReference type="SUPFAM" id="SSF51621">
    <property type="entry name" value="Phosphoenolpyruvate/pyruvate domain"/>
    <property type="match status" value="1"/>
</dbReference>
<dbReference type="InterPro" id="IPR036918">
    <property type="entry name" value="Pyrv_Knase_C_sf"/>
</dbReference>
<dbReference type="InterPro" id="IPR001697">
    <property type="entry name" value="Pyr_Knase"/>
</dbReference>
<dbReference type="NCBIfam" id="TIGR01064">
    <property type="entry name" value="pyruv_kin"/>
    <property type="match status" value="1"/>
</dbReference>
<dbReference type="GO" id="GO:0000287">
    <property type="term" value="F:magnesium ion binding"/>
    <property type="evidence" value="ECO:0007669"/>
    <property type="project" value="InterPro"/>
</dbReference>
<keyword evidence="8" id="KW-0547">Nucleotide-binding</keyword>
<dbReference type="Pfam" id="PF02887">
    <property type="entry name" value="PK_C"/>
    <property type="match status" value="1"/>
</dbReference>
<dbReference type="GO" id="GO:0004743">
    <property type="term" value="F:pyruvate kinase activity"/>
    <property type="evidence" value="ECO:0007669"/>
    <property type="project" value="UniProtKB-EC"/>
</dbReference>
<dbReference type="GO" id="GO:0005524">
    <property type="term" value="F:ATP binding"/>
    <property type="evidence" value="ECO:0007669"/>
    <property type="project" value="UniProtKB-KW"/>
</dbReference>
<dbReference type="FunFam" id="3.20.20.60:FF:000025">
    <property type="entry name" value="Pyruvate kinase"/>
    <property type="match status" value="1"/>
</dbReference>
<dbReference type="FunFam" id="3.40.1380.20:FF:000001">
    <property type="entry name" value="Pyruvate kinase"/>
    <property type="match status" value="1"/>
</dbReference>
<keyword evidence="14" id="KW-0670">Pyruvate</keyword>
<dbReference type="InterPro" id="IPR015806">
    <property type="entry name" value="Pyrv_Knase_insert_dom_sf"/>
</dbReference>
<dbReference type="EC" id="2.7.1.40" evidence="5 15"/>
<dbReference type="InterPro" id="IPR011037">
    <property type="entry name" value="Pyrv_Knase-like_insert_dom_sf"/>
</dbReference>
<accession>A0AA36DVJ7</accession>
<comment type="caution">
    <text evidence="18">The sequence shown here is derived from an EMBL/GenBank/DDBJ whole genome shotgun (WGS) entry which is preliminary data.</text>
</comment>
<reference evidence="18" key="1">
    <citation type="submission" date="2023-07" db="EMBL/GenBank/DDBJ databases">
        <authorList>
            <consortium name="CYATHOMIX"/>
        </authorList>
    </citation>
    <scope>NUCLEOTIDE SEQUENCE</scope>
    <source>
        <strain evidence="18">N/A</strain>
    </source>
</reference>
<keyword evidence="11 15" id="KW-0460">Magnesium</keyword>
<dbReference type="InterPro" id="IPR015813">
    <property type="entry name" value="Pyrv/PenolPyrv_kinase-like_dom"/>
</dbReference>
<name>A0AA36DVJ7_CYLNA</name>
<evidence type="ECO:0000259" key="16">
    <source>
        <dbReference type="Pfam" id="PF00224"/>
    </source>
</evidence>
<organism evidence="18 19">
    <name type="scientific">Cylicocyclus nassatus</name>
    <name type="common">Nematode worm</name>
    <dbReference type="NCBI Taxonomy" id="53992"/>
    <lineage>
        <taxon>Eukaryota</taxon>
        <taxon>Metazoa</taxon>
        <taxon>Ecdysozoa</taxon>
        <taxon>Nematoda</taxon>
        <taxon>Chromadorea</taxon>
        <taxon>Rhabditida</taxon>
        <taxon>Rhabditina</taxon>
        <taxon>Rhabditomorpha</taxon>
        <taxon>Strongyloidea</taxon>
        <taxon>Strongylidae</taxon>
        <taxon>Cylicocyclus</taxon>
    </lineage>
</organism>
<evidence type="ECO:0000256" key="4">
    <source>
        <dbReference type="ARBA" id="ARBA00008663"/>
    </source>
</evidence>
<evidence type="ECO:0000256" key="11">
    <source>
        <dbReference type="ARBA" id="ARBA00022842"/>
    </source>
</evidence>
<keyword evidence="6 15" id="KW-0808">Transferase</keyword>
<keyword evidence="13 15" id="KW-0324">Glycolysis</keyword>
<evidence type="ECO:0000256" key="6">
    <source>
        <dbReference type="ARBA" id="ARBA00022679"/>
    </source>
</evidence>
<dbReference type="SUPFAM" id="SSF52935">
    <property type="entry name" value="PK C-terminal domain-like"/>
    <property type="match status" value="1"/>
</dbReference>
<dbReference type="AlphaFoldDB" id="A0AA36DVJ7"/>
<evidence type="ECO:0000256" key="1">
    <source>
        <dbReference type="ARBA" id="ARBA00001946"/>
    </source>
</evidence>
<dbReference type="PROSITE" id="PS00110">
    <property type="entry name" value="PYRUVATE_KINASE"/>
    <property type="match status" value="1"/>
</dbReference>
<dbReference type="CDD" id="cd00288">
    <property type="entry name" value="Pyruvate_Kinase"/>
    <property type="match status" value="1"/>
</dbReference>